<name>A0A9Q1K5M1_9CARY</name>
<keyword evidence="3 6" id="KW-0863">Zinc-finger</keyword>
<keyword evidence="10" id="KW-1185">Reference proteome</keyword>
<comment type="caution">
    <text evidence="9">The sequence shown here is derived from an EMBL/GenBank/DDBJ whole genome shotgun (WGS) entry which is preliminary data.</text>
</comment>
<dbReference type="FunFam" id="4.10.1000.10:FF:000021">
    <property type="entry name" value="Zinc finger CCCH domain-containing protein 17"/>
    <property type="match status" value="1"/>
</dbReference>
<feature type="zinc finger region" description="C3H1-type" evidence="6">
    <location>
        <begin position="86"/>
        <end position="113"/>
    </location>
</feature>
<dbReference type="SUPFAM" id="SSF90229">
    <property type="entry name" value="CCCH zinc finger"/>
    <property type="match status" value="1"/>
</dbReference>
<feature type="domain" description="C3H1-type" evidence="8">
    <location>
        <begin position="86"/>
        <end position="113"/>
    </location>
</feature>
<evidence type="ECO:0000256" key="3">
    <source>
        <dbReference type="ARBA" id="ARBA00022771"/>
    </source>
</evidence>
<keyword evidence="5" id="KW-0238">DNA-binding</keyword>
<dbReference type="PANTHER" id="PTHR15725:SF14">
    <property type="entry name" value="ZINC FINGER CCCH DOMAIN-CONTAINING PROTEIN 11A"/>
    <property type="match status" value="1"/>
</dbReference>
<dbReference type="Proteomes" id="UP001153076">
    <property type="component" value="Unassembled WGS sequence"/>
</dbReference>
<dbReference type="InterPro" id="IPR036855">
    <property type="entry name" value="Znf_CCCH_sf"/>
</dbReference>
<evidence type="ECO:0000256" key="6">
    <source>
        <dbReference type="PROSITE-ProRule" id="PRU00723"/>
    </source>
</evidence>
<proteinExistence type="predicted"/>
<organism evidence="9 10">
    <name type="scientific">Carnegiea gigantea</name>
    <dbReference type="NCBI Taxonomy" id="171969"/>
    <lineage>
        <taxon>Eukaryota</taxon>
        <taxon>Viridiplantae</taxon>
        <taxon>Streptophyta</taxon>
        <taxon>Embryophyta</taxon>
        <taxon>Tracheophyta</taxon>
        <taxon>Spermatophyta</taxon>
        <taxon>Magnoliopsida</taxon>
        <taxon>eudicotyledons</taxon>
        <taxon>Gunneridae</taxon>
        <taxon>Pentapetalae</taxon>
        <taxon>Caryophyllales</taxon>
        <taxon>Cactineae</taxon>
        <taxon>Cactaceae</taxon>
        <taxon>Cactoideae</taxon>
        <taxon>Echinocereeae</taxon>
        <taxon>Carnegiea</taxon>
    </lineage>
</organism>
<feature type="domain" description="C3H1-type" evidence="8">
    <location>
        <begin position="6"/>
        <end position="35"/>
    </location>
</feature>
<dbReference type="SMART" id="SM00356">
    <property type="entry name" value="ZnF_C3H1"/>
    <property type="match status" value="3"/>
</dbReference>
<sequence length="522" mass="59066">MEEELLKRNTDCVYFLASPFTCKKGADCEYRHSDVARLNPRDCWYWLSGNCLNPTCAFRHPPLEIHSEASSEAAPSSLNQPSAPVTKATVPCYFYFNGFCNKGDRCPFLHENEETYSWKPKLANTVADVSVSRPENRTSGKSDAGSAPANKHPGPSETAIASDNSLQIHWKEQVQKPTSKNSLELNSSARTYASGHKEAAAIKTMSLQPAEGLTKTAPEPSLGSEHSSEELVDGDVVRDEWWESSPGFDVLVDGKTDDMASEGDPKYVHALEGNDEDRDCLFMQEAYVDQIKYGKRGFIEDDPYECLDGEDRADTDQYSPRRAPDRKVGQALSHKRKLLSMELPAGGRNNVDLRDYLRKRRMVDSYLEARALEHDFTCLRDERRERLEMRAMNHRLHRRIASKVERNGVGLVRRRTSVISALQRGKHRNLERTELRRYNGIRRHRLSSESLRRSFSKRERSPQYSISFAGPKSLAEIKKARRVGHSTRNGSVDFKGPKPLSEILKYKKKTTSSQNGCVDSSS</sequence>
<evidence type="ECO:0000259" key="8">
    <source>
        <dbReference type="PROSITE" id="PS50103"/>
    </source>
</evidence>
<feature type="region of interest" description="Disordered" evidence="7">
    <location>
        <begin position="309"/>
        <end position="331"/>
    </location>
</feature>
<evidence type="ECO:0000256" key="2">
    <source>
        <dbReference type="ARBA" id="ARBA00022737"/>
    </source>
</evidence>
<dbReference type="PROSITE" id="PS50103">
    <property type="entry name" value="ZF_C3H1"/>
    <property type="match status" value="3"/>
</dbReference>
<evidence type="ECO:0000256" key="4">
    <source>
        <dbReference type="ARBA" id="ARBA00022833"/>
    </source>
</evidence>
<evidence type="ECO:0000256" key="5">
    <source>
        <dbReference type="ARBA" id="ARBA00023125"/>
    </source>
</evidence>
<gene>
    <name evidence="9" type="ORF">Cgig2_026179</name>
</gene>
<feature type="domain" description="C3H1-type" evidence="8">
    <location>
        <begin position="37"/>
        <end position="63"/>
    </location>
</feature>
<dbReference type="GO" id="GO:0003729">
    <property type="term" value="F:mRNA binding"/>
    <property type="evidence" value="ECO:0007669"/>
    <property type="project" value="TreeGrafter"/>
</dbReference>
<dbReference type="Gene3D" id="4.10.1000.10">
    <property type="entry name" value="Zinc finger, CCCH-type"/>
    <property type="match status" value="2"/>
</dbReference>
<accession>A0A9Q1K5M1</accession>
<evidence type="ECO:0000256" key="1">
    <source>
        <dbReference type="ARBA" id="ARBA00022723"/>
    </source>
</evidence>
<dbReference type="OrthoDB" id="5395350at2759"/>
<feature type="region of interest" description="Disordered" evidence="7">
    <location>
        <begin position="129"/>
        <end position="159"/>
    </location>
</feature>
<dbReference type="GO" id="GO:0003677">
    <property type="term" value="F:DNA binding"/>
    <property type="evidence" value="ECO:0007669"/>
    <property type="project" value="UniProtKB-KW"/>
</dbReference>
<evidence type="ECO:0000256" key="7">
    <source>
        <dbReference type="SAM" id="MobiDB-lite"/>
    </source>
</evidence>
<feature type="zinc finger region" description="C3H1-type" evidence="6">
    <location>
        <begin position="6"/>
        <end position="35"/>
    </location>
</feature>
<dbReference type="Pfam" id="PF15663">
    <property type="entry name" value="zf-CCCH_3"/>
    <property type="match status" value="1"/>
</dbReference>
<keyword evidence="1 6" id="KW-0479">Metal-binding</keyword>
<evidence type="ECO:0000313" key="10">
    <source>
        <dbReference type="Proteomes" id="UP001153076"/>
    </source>
</evidence>
<dbReference type="AlphaFoldDB" id="A0A9Q1K5M1"/>
<dbReference type="EMBL" id="JAKOGI010000326">
    <property type="protein sequence ID" value="KAJ8436855.1"/>
    <property type="molecule type" value="Genomic_DNA"/>
</dbReference>
<reference evidence="9" key="1">
    <citation type="submission" date="2022-04" db="EMBL/GenBank/DDBJ databases">
        <title>Carnegiea gigantea Genome sequencing and assembly v2.</title>
        <authorList>
            <person name="Copetti D."/>
            <person name="Sanderson M.J."/>
            <person name="Burquez A."/>
            <person name="Wojciechowski M.F."/>
        </authorList>
    </citation>
    <scope>NUCLEOTIDE SEQUENCE</scope>
    <source>
        <strain evidence="9">SGP5-SGP5p</strain>
        <tissue evidence="9">Aerial part</tissue>
    </source>
</reference>
<dbReference type="PANTHER" id="PTHR15725">
    <property type="entry name" value="ZN-FINGER, C-X8-C-X5-C-X3-H TYPE-CONTAINING"/>
    <property type="match status" value="1"/>
</dbReference>
<dbReference type="InterPro" id="IPR041686">
    <property type="entry name" value="Znf-CCCH_3"/>
</dbReference>
<dbReference type="Pfam" id="PF00642">
    <property type="entry name" value="zf-CCCH"/>
    <property type="match status" value="1"/>
</dbReference>
<dbReference type="InterPro" id="IPR000571">
    <property type="entry name" value="Znf_CCCH"/>
</dbReference>
<evidence type="ECO:0000313" key="9">
    <source>
        <dbReference type="EMBL" id="KAJ8436855.1"/>
    </source>
</evidence>
<feature type="region of interest" description="Disordered" evidence="7">
    <location>
        <begin position="206"/>
        <end position="232"/>
    </location>
</feature>
<keyword evidence="4 6" id="KW-0862">Zinc</keyword>
<feature type="zinc finger region" description="C3H1-type" evidence="6">
    <location>
        <begin position="37"/>
        <end position="63"/>
    </location>
</feature>
<protein>
    <recommendedName>
        <fullName evidence="8">C3H1-type domain-containing protein</fullName>
    </recommendedName>
</protein>
<keyword evidence="2" id="KW-0677">Repeat</keyword>
<dbReference type="GO" id="GO:0008270">
    <property type="term" value="F:zinc ion binding"/>
    <property type="evidence" value="ECO:0007669"/>
    <property type="project" value="UniProtKB-KW"/>
</dbReference>